<dbReference type="AlphaFoldDB" id="A0A556QER2"/>
<protein>
    <submittedName>
        <fullName evidence="1">Uncharacterized protein</fullName>
    </submittedName>
</protein>
<sequence length="118" mass="13149">MPAIPQFGVSWFEGASHVIGRNHDCDLLVGTEFTELVETRMSPQKNTDGSFNIKSEIVRRIAIKCRIQEIMIYRRSVDCLSGGWTARLTLEGPSVREIAQIIPAEASNRGFTLRSIVG</sequence>
<dbReference type="RefSeq" id="WP_144354281.1">
    <property type="nucleotide sequence ID" value="NZ_CBCRVV010000048.1"/>
</dbReference>
<comment type="caution">
    <text evidence="1">The sequence shown here is derived from an EMBL/GenBank/DDBJ whole genome shotgun (WGS) entry which is preliminary data.</text>
</comment>
<dbReference type="EMBL" id="VMBG01000004">
    <property type="protein sequence ID" value="TSJ75139.1"/>
    <property type="molecule type" value="Genomic_DNA"/>
</dbReference>
<keyword evidence="2" id="KW-1185">Reference proteome</keyword>
<dbReference type="Proteomes" id="UP000315648">
    <property type="component" value="Unassembled WGS sequence"/>
</dbReference>
<organism evidence="1 2">
    <name type="scientific">Rariglobus hedericola</name>
    <dbReference type="NCBI Taxonomy" id="2597822"/>
    <lineage>
        <taxon>Bacteria</taxon>
        <taxon>Pseudomonadati</taxon>
        <taxon>Verrucomicrobiota</taxon>
        <taxon>Opitutia</taxon>
        <taxon>Opitutales</taxon>
        <taxon>Opitutaceae</taxon>
        <taxon>Rariglobus</taxon>
    </lineage>
</organism>
<reference evidence="1 2" key="1">
    <citation type="submission" date="2019-07" db="EMBL/GenBank/DDBJ databases">
        <title>Description of 53C-WASEF.</title>
        <authorList>
            <person name="Pitt A."/>
            <person name="Hahn M.W."/>
        </authorList>
    </citation>
    <scope>NUCLEOTIDE SEQUENCE [LARGE SCALE GENOMIC DNA]</scope>
    <source>
        <strain evidence="1 2">53C-WASEF</strain>
    </source>
</reference>
<evidence type="ECO:0000313" key="1">
    <source>
        <dbReference type="EMBL" id="TSJ75139.1"/>
    </source>
</evidence>
<evidence type="ECO:0000313" key="2">
    <source>
        <dbReference type="Proteomes" id="UP000315648"/>
    </source>
</evidence>
<dbReference type="OrthoDB" id="9182177at2"/>
<accession>A0A556QER2</accession>
<name>A0A556QER2_9BACT</name>
<gene>
    <name evidence="1" type="ORF">FPL22_17225</name>
</gene>
<proteinExistence type="predicted"/>